<accession>A0ABU7AJE0</accession>
<dbReference type="EMBL" id="JAHUTI010020027">
    <property type="protein sequence ID" value="MED6238326.1"/>
    <property type="molecule type" value="Genomic_DNA"/>
</dbReference>
<comment type="caution">
    <text evidence="3">The sequence shown here is derived from an EMBL/GenBank/DDBJ whole genome shotgun (WGS) entry which is preliminary data.</text>
</comment>
<keyword evidence="4" id="KW-1185">Reference proteome</keyword>
<dbReference type="Proteomes" id="UP001345963">
    <property type="component" value="Unassembled WGS sequence"/>
</dbReference>
<evidence type="ECO:0000313" key="3">
    <source>
        <dbReference type="EMBL" id="MED6238326.1"/>
    </source>
</evidence>
<feature type="region of interest" description="Disordered" evidence="1">
    <location>
        <begin position="80"/>
        <end position="115"/>
    </location>
</feature>
<reference evidence="3 4" key="1">
    <citation type="submission" date="2021-07" db="EMBL/GenBank/DDBJ databases">
        <authorList>
            <person name="Palmer J.M."/>
        </authorList>
    </citation>
    <scope>NUCLEOTIDE SEQUENCE [LARGE SCALE GENOMIC DNA]</scope>
    <source>
        <strain evidence="3 4">AT_MEX2019</strain>
        <tissue evidence="3">Muscle</tissue>
    </source>
</reference>
<evidence type="ECO:0000256" key="1">
    <source>
        <dbReference type="SAM" id="MobiDB-lite"/>
    </source>
</evidence>
<feature type="chain" id="PRO_5047023925" description="Secreted protein" evidence="2">
    <location>
        <begin position="29"/>
        <end position="115"/>
    </location>
</feature>
<keyword evidence="2" id="KW-0732">Signal</keyword>
<sequence>MKLQRGAGSPGAWRGWSCWVLLPSCVWARGSGFRAVGPSSSSSSCCFSLPLLLLPPLRRAKSWGGATELFSQQTRCIQKRRLHRQEPGGGKSSDGCFPLTTEGGLQRGTEQRRMR</sequence>
<evidence type="ECO:0008006" key="5">
    <source>
        <dbReference type="Google" id="ProtNLM"/>
    </source>
</evidence>
<evidence type="ECO:0000256" key="2">
    <source>
        <dbReference type="SAM" id="SignalP"/>
    </source>
</evidence>
<protein>
    <recommendedName>
        <fullName evidence="5">Secreted protein</fullName>
    </recommendedName>
</protein>
<proteinExistence type="predicted"/>
<organism evidence="3 4">
    <name type="scientific">Ataeniobius toweri</name>
    <dbReference type="NCBI Taxonomy" id="208326"/>
    <lineage>
        <taxon>Eukaryota</taxon>
        <taxon>Metazoa</taxon>
        <taxon>Chordata</taxon>
        <taxon>Craniata</taxon>
        <taxon>Vertebrata</taxon>
        <taxon>Euteleostomi</taxon>
        <taxon>Actinopterygii</taxon>
        <taxon>Neopterygii</taxon>
        <taxon>Teleostei</taxon>
        <taxon>Neoteleostei</taxon>
        <taxon>Acanthomorphata</taxon>
        <taxon>Ovalentaria</taxon>
        <taxon>Atherinomorphae</taxon>
        <taxon>Cyprinodontiformes</taxon>
        <taxon>Goodeidae</taxon>
        <taxon>Ataeniobius</taxon>
    </lineage>
</organism>
<gene>
    <name evidence="3" type="ORF">ATANTOWER_017282</name>
</gene>
<name>A0ABU7AJE0_9TELE</name>
<evidence type="ECO:0000313" key="4">
    <source>
        <dbReference type="Proteomes" id="UP001345963"/>
    </source>
</evidence>
<feature type="signal peptide" evidence="2">
    <location>
        <begin position="1"/>
        <end position="28"/>
    </location>
</feature>